<sequence>MPPTIFHKKADPKHLQFVFECLDHFHPLSSDLKAEFTARCFEVEVRKDEYLLRKGSHSYYIYFIIEGILTGRAGTNTCEITSFISVKGEFVSAIEGLYGSASATEDIKAEEDAILLGLHVVDVECFTSRYPEMNIIMKKVMQLYYQMAHHRSIFFRIGTATDKYAFFLSAYPHHAELIRLDVAASFLNIKIDTLKKIVNLNSKKEDTLTLTKKEVESYMESEKPFRQKKLMLTQLAAKLNMNSHQLSHLLNVYFNQNFNEFINTHRMKYVLEQLAVNGSLVQYSLDGLGFEAGFSSRSSFFSQFKKHTGLAPYRYLKLKD</sequence>
<dbReference type="SUPFAM" id="SSF51206">
    <property type="entry name" value="cAMP-binding domain-like"/>
    <property type="match status" value="1"/>
</dbReference>
<evidence type="ECO:0000259" key="2">
    <source>
        <dbReference type="PROSITE" id="PS01124"/>
    </source>
</evidence>
<dbReference type="PANTHER" id="PTHR43280">
    <property type="entry name" value="ARAC-FAMILY TRANSCRIPTIONAL REGULATOR"/>
    <property type="match status" value="1"/>
</dbReference>
<dbReference type="Gene3D" id="1.10.10.60">
    <property type="entry name" value="Homeodomain-like"/>
    <property type="match status" value="2"/>
</dbReference>
<evidence type="ECO:0000313" key="3">
    <source>
        <dbReference type="EMBL" id="WEK20474.1"/>
    </source>
</evidence>
<dbReference type="PANTHER" id="PTHR43280:SF29">
    <property type="entry name" value="ARAC-FAMILY TRANSCRIPTIONAL REGULATOR"/>
    <property type="match status" value="1"/>
</dbReference>
<feature type="domain" description="HTH araC/xylS-type" evidence="2">
    <location>
        <begin position="213"/>
        <end position="318"/>
    </location>
</feature>
<dbReference type="Gene3D" id="2.60.120.10">
    <property type="entry name" value="Jelly Rolls"/>
    <property type="match status" value="1"/>
</dbReference>
<dbReference type="CDD" id="cd00038">
    <property type="entry name" value="CAP_ED"/>
    <property type="match status" value="1"/>
</dbReference>
<dbReference type="Proteomes" id="UP001214530">
    <property type="component" value="Chromosome"/>
</dbReference>
<dbReference type="InterPro" id="IPR000595">
    <property type="entry name" value="cNMP-bd_dom"/>
</dbReference>
<evidence type="ECO:0000313" key="4">
    <source>
        <dbReference type="Proteomes" id="UP001214530"/>
    </source>
</evidence>
<dbReference type="GO" id="GO:0003700">
    <property type="term" value="F:DNA-binding transcription factor activity"/>
    <property type="evidence" value="ECO:0007669"/>
    <property type="project" value="InterPro"/>
</dbReference>
<evidence type="ECO:0000256" key="1">
    <source>
        <dbReference type="ARBA" id="ARBA00023125"/>
    </source>
</evidence>
<dbReference type="AlphaFoldDB" id="A0AAJ5WBL8"/>
<reference evidence="3" key="1">
    <citation type="submission" date="2023-03" db="EMBL/GenBank/DDBJ databases">
        <title>Andean soil-derived lignocellulolytic bacterial consortium as a source of novel taxa and putative plastic-active enzymes.</title>
        <authorList>
            <person name="Diaz-Garcia L."/>
            <person name="Chuvochina M."/>
            <person name="Feuerriegel G."/>
            <person name="Bunk B."/>
            <person name="Sproer C."/>
            <person name="Streit W.R."/>
            <person name="Rodriguez L.M."/>
            <person name="Overmann J."/>
            <person name="Jimenez D.J."/>
        </authorList>
    </citation>
    <scope>NUCLEOTIDE SEQUENCE</scope>
    <source>
        <strain evidence="3">MAG 3858</strain>
    </source>
</reference>
<dbReference type="Pfam" id="PF12833">
    <property type="entry name" value="HTH_18"/>
    <property type="match status" value="1"/>
</dbReference>
<dbReference type="GO" id="GO:0043565">
    <property type="term" value="F:sequence-specific DNA binding"/>
    <property type="evidence" value="ECO:0007669"/>
    <property type="project" value="InterPro"/>
</dbReference>
<dbReference type="EMBL" id="CP119313">
    <property type="protein sequence ID" value="WEK20474.1"/>
    <property type="molecule type" value="Genomic_DNA"/>
</dbReference>
<dbReference type="InterPro" id="IPR018490">
    <property type="entry name" value="cNMP-bd_dom_sf"/>
</dbReference>
<dbReference type="PROSITE" id="PS01124">
    <property type="entry name" value="HTH_ARAC_FAMILY_2"/>
    <property type="match status" value="1"/>
</dbReference>
<name>A0AAJ5WBL8_9SPHI</name>
<protein>
    <submittedName>
        <fullName evidence="3">Helix-turn-helix domain-containing protein</fullName>
    </submittedName>
</protein>
<dbReference type="InterPro" id="IPR018060">
    <property type="entry name" value="HTH_AraC"/>
</dbReference>
<gene>
    <name evidence="3" type="ORF">P0Y49_04895</name>
</gene>
<accession>A0AAJ5WBL8</accession>
<proteinExistence type="predicted"/>
<dbReference type="InterPro" id="IPR014710">
    <property type="entry name" value="RmlC-like_jellyroll"/>
</dbReference>
<dbReference type="SMART" id="SM00342">
    <property type="entry name" value="HTH_ARAC"/>
    <property type="match status" value="1"/>
</dbReference>
<keyword evidence="1" id="KW-0238">DNA-binding</keyword>
<organism evidence="3 4">
    <name type="scientific">Candidatus Pedobacter colombiensis</name>
    <dbReference type="NCBI Taxonomy" id="3121371"/>
    <lineage>
        <taxon>Bacteria</taxon>
        <taxon>Pseudomonadati</taxon>
        <taxon>Bacteroidota</taxon>
        <taxon>Sphingobacteriia</taxon>
        <taxon>Sphingobacteriales</taxon>
        <taxon>Sphingobacteriaceae</taxon>
        <taxon>Pedobacter</taxon>
    </lineage>
</organism>